<evidence type="ECO:0000313" key="6">
    <source>
        <dbReference type="Proteomes" id="UP000288859"/>
    </source>
</evidence>
<evidence type="ECO:0000256" key="1">
    <source>
        <dbReference type="ARBA" id="ARBA00007992"/>
    </source>
</evidence>
<evidence type="ECO:0000256" key="3">
    <source>
        <dbReference type="ARBA" id="ARBA00023033"/>
    </source>
</evidence>
<dbReference type="SUPFAM" id="SSF51905">
    <property type="entry name" value="FAD/NAD(P)-binding domain"/>
    <property type="match status" value="1"/>
</dbReference>
<gene>
    <name evidence="5" type="ORF">B0A52_09322</name>
</gene>
<organism evidence="5 6">
    <name type="scientific">Exophiala mesophila</name>
    <name type="common">Black yeast-like fungus</name>
    <dbReference type="NCBI Taxonomy" id="212818"/>
    <lineage>
        <taxon>Eukaryota</taxon>
        <taxon>Fungi</taxon>
        <taxon>Dikarya</taxon>
        <taxon>Ascomycota</taxon>
        <taxon>Pezizomycotina</taxon>
        <taxon>Eurotiomycetes</taxon>
        <taxon>Chaetothyriomycetidae</taxon>
        <taxon>Chaetothyriales</taxon>
        <taxon>Herpotrichiellaceae</taxon>
        <taxon>Exophiala</taxon>
    </lineage>
</organism>
<dbReference type="Proteomes" id="UP000288859">
    <property type="component" value="Unassembled WGS sequence"/>
</dbReference>
<dbReference type="PANTHER" id="PTHR13789:SF316">
    <property type="entry name" value="FAD-BINDING DOMAIN-CONTAINING PROTEIN"/>
    <property type="match status" value="1"/>
</dbReference>
<dbReference type="OrthoDB" id="16820at2759"/>
<comment type="caution">
    <text evidence="5">The sequence shown here is derived from an EMBL/GenBank/DDBJ whole genome shotgun (WGS) entry which is preliminary data.</text>
</comment>
<name>A0A438MU93_EXOME</name>
<proteinExistence type="inferred from homology"/>
<evidence type="ECO:0008006" key="7">
    <source>
        <dbReference type="Google" id="ProtNLM"/>
    </source>
</evidence>
<dbReference type="GO" id="GO:0004497">
    <property type="term" value="F:monooxygenase activity"/>
    <property type="evidence" value="ECO:0007669"/>
    <property type="project" value="UniProtKB-KW"/>
</dbReference>
<dbReference type="InterPro" id="IPR036188">
    <property type="entry name" value="FAD/NAD-bd_sf"/>
</dbReference>
<keyword evidence="3" id="KW-0503">Monooxygenase</keyword>
<sequence length="210" mass="22750">MDTSSRTVVEETADYTTWQTEDGQMLRASCLVGADGIHSSVRKYLDPDPVPKFTNMAGINASVPSVSVTHFGKKISKPLTIIARGVGAFVVAPQEVHGSELSLASRDGWKTRVGRGQGISQAFEDVYALALLLAASKKGMVSFEASLAFWQDYRQARIDKVLELNEQVDLRRLPSNPAAGSDLESTWVYSPGPKADVDDWIKSAASDNST</sequence>
<comment type="similarity">
    <text evidence="1">Belongs to the paxM FAD-dependent monooxygenase family.</text>
</comment>
<reference evidence="5 6" key="1">
    <citation type="submission" date="2017-03" db="EMBL/GenBank/DDBJ databases">
        <title>Genomes of endolithic fungi from Antarctica.</title>
        <authorList>
            <person name="Coleine C."/>
            <person name="Masonjones S."/>
            <person name="Stajich J.E."/>
        </authorList>
    </citation>
    <scope>NUCLEOTIDE SEQUENCE [LARGE SCALE GENOMIC DNA]</scope>
    <source>
        <strain evidence="5 6">CCFEE 6314</strain>
    </source>
</reference>
<keyword evidence="2" id="KW-0560">Oxidoreductase</keyword>
<evidence type="ECO:0000313" key="5">
    <source>
        <dbReference type="EMBL" id="RVX67284.1"/>
    </source>
</evidence>
<dbReference type="AlphaFoldDB" id="A0A438MU93"/>
<dbReference type="PANTHER" id="PTHR13789">
    <property type="entry name" value="MONOOXYGENASE"/>
    <property type="match status" value="1"/>
</dbReference>
<dbReference type="InterPro" id="IPR050493">
    <property type="entry name" value="FAD-dep_Monooxygenase_BioMet"/>
</dbReference>
<feature type="region of interest" description="Disordered" evidence="4">
    <location>
        <begin position="175"/>
        <end position="210"/>
    </location>
</feature>
<accession>A0A438MU93</accession>
<dbReference type="VEuPathDB" id="FungiDB:PV10_06839"/>
<dbReference type="EMBL" id="NAJM01000050">
    <property type="protein sequence ID" value="RVX67284.1"/>
    <property type="molecule type" value="Genomic_DNA"/>
</dbReference>
<protein>
    <recommendedName>
        <fullName evidence="7">FAD-binding domain-containing protein</fullName>
    </recommendedName>
</protein>
<evidence type="ECO:0000256" key="2">
    <source>
        <dbReference type="ARBA" id="ARBA00023002"/>
    </source>
</evidence>
<dbReference type="Gene3D" id="3.50.50.60">
    <property type="entry name" value="FAD/NAD(P)-binding domain"/>
    <property type="match status" value="2"/>
</dbReference>
<evidence type="ECO:0000256" key="4">
    <source>
        <dbReference type="SAM" id="MobiDB-lite"/>
    </source>
</evidence>